<protein>
    <submittedName>
        <fullName evidence="3">Gluconolactonase</fullName>
    </submittedName>
</protein>
<dbReference type="GO" id="GO:0016787">
    <property type="term" value="F:hydrolase activity"/>
    <property type="evidence" value="ECO:0007669"/>
    <property type="project" value="UniProtKB-KW"/>
</dbReference>
<dbReference type="EMBL" id="PDDY01000001">
    <property type="protein sequence ID" value="PEH43029.1"/>
    <property type="molecule type" value="Genomic_DNA"/>
</dbReference>
<gene>
    <name evidence="3" type="ORF">CRM94_13225</name>
</gene>
<dbReference type="Gene3D" id="2.120.10.30">
    <property type="entry name" value="TolB, C-terminal domain"/>
    <property type="match status" value="1"/>
</dbReference>
<feature type="domain" description="SMP-30/Gluconolactonase/LRE-like region" evidence="2">
    <location>
        <begin position="102"/>
        <end position="254"/>
    </location>
</feature>
<evidence type="ECO:0000313" key="4">
    <source>
        <dbReference type="Proteomes" id="UP000220629"/>
    </source>
</evidence>
<evidence type="ECO:0000259" key="2">
    <source>
        <dbReference type="Pfam" id="PF08450"/>
    </source>
</evidence>
<accession>A0A2A7SHV3</accession>
<evidence type="ECO:0000256" key="1">
    <source>
        <dbReference type="ARBA" id="ARBA00022801"/>
    </source>
</evidence>
<reference evidence="4" key="1">
    <citation type="submission" date="2017-09" db="EMBL/GenBank/DDBJ databases">
        <title>FDA dAtabase for Regulatory Grade micrObial Sequences (FDA-ARGOS): Supporting development and validation of Infectious Disease Dx tests.</title>
        <authorList>
            <person name="Minogue T."/>
            <person name="Wolcott M."/>
            <person name="Wasieloski L."/>
            <person name="Aguilar W."/>
            <person name="Moore D."/>
            <person name="Tallon L."/>
            <person name="Sadzewicz L."/>
            <person name="Ott S."/>
            <person name="Zhao X."/>
            <person name="Nagaraj S."/>
            <person name="Vavikolanu K."/>
            <person name="Aluvathingal J."/>
            <person name="Nadendla S."/>
            <person name="Sichtig H."/>
        </authorList>
    </citation>
    <scope>NUCLEOTIDE SEQUENCE [LARGE SCALE GENOMIC DNA]</scope>
    <source>
        <strain evidence="4">FDAARGOS_390</strain>
    </source>
</reference>
<dbReference type="InterPro" id="IPR013658">
    <property type="entry name" value="SGL"/>
</dbReference>
<dbReference type="RefSeq" id="WP_096751472.1">
    <property type="nucleotide sequence ID" value="NZ_CADEPO010000003.1"/>
</dbReference>
<name>A0A2A7SHV3_BURGA</name>
<keyword evidence="1" id="KW-0378">Hydrolase</keyword>
<organism evidence="3 4">
    <name type="scientific">Burkholderia gladioli</name>
    <name type="common">Pseudomonas marginata</name>
    <name type="synonym">Phytomonas marginata</name>
    <dbReference type="NCBI Taxonomy" id="28095"/>
    <lineage>
        <taxon>Bacteria</taxon>
        <taxon>Pseudomonadati</taxon>
        <taxon>Pseudomonadota</taxon>
        <taxon>Betaproteobacteria</taxon>
        <taxon>Burkholderiales</taxon>
        <taxon>Burkholderiaceae</taxon>
        <taxon>Burkholderia</taxon>
    </lineage>
</organism>
<dbReference type="PANTHER" id="PTHR47572:SF4">
    <property type="entry name" value="LACTONASE DRP35"/>
    <property type="match status" value="1"/>
</dbReference>
<dbReference type="Proteomes" id="UP000220629">
    <property type="component" value="Unassembled WGS sequence"/>
</dbReference>
<dbReference type="PANTHER" id="PTHR47572">
    <property type="entry name" value="LIPOPROTEIN-RELATED"/>
    <property type="match status" value="1"/>
</dbReference>
<sequence>MNPIQGFSVDPASIRHVGHDLQRPECILAQRDGSLLVADARGGVQRIAPTGEQTLILPKGAAATAASDGLTSGSLPNGLALDAEGNILIANIGTDRVERLAHSGELRVLFDGLDGKRPGKVNFVLRDSRDRLWVTISTRVDPWPNAVRNNLADGYIVLIDPRGARIVADGLAFTNEIRLDPDERFLYVAETTANRVSRFRVLDDGALGPRETYGPSRLGPGLIDGFAFDAYGNLWCAMIFADRIVAIDPEGDLHTLLDDGDAAATARFDAAFASGEIVPMSIMAETGGSIAPWLTSVTFGGPDLKTVYLGSLKGTTLASFRSPVAGRPMIHW</sequence>
<proteinExistence type="predicted"/>
<dbReference type="Gene3D" id="2.40.10.500">
    <property type="match status" value="1"/>
</dbReference>
<dbReference type="SUPFAM" id="SSF63829">
    <property type="entry name" value="Calcium-dependent phosphotriesterase"/>
    <property type="match status" value="1"/>
</dbReference>
<evidence type="ECO:0000313" key="3">
    <source>
        <dbReference type="EMBL" id="PEH43029.1"/>
    </source>
</evidence>
<comment type="caution">
    <text evidence="3">The sequence shown here is derived from an EMBL/GenBank/DDBJ whole genome shotgun (WGS) entry which is preliminary data.</text>
</comment>
<dbReference type="AlphaFoldDB" id="A0A2A7SHV3"/>
<dbReference type="InterPro" id="IPR051262">
    <property type="entry name" value="SMP-30/CGR1_Lactonase"/>
</dbReference>
<dbReference type="InterPro" id="IPR011042">
    <property type="entry name" value="6-blade_b-propeller_TolB-like"/>
</dbReference>
<dbReference type="Pfam" id="PF08450">
    <property type="entry name" value="SGL"/>
    <property type="match status" value="1"/>
</dbReference>